<gene>
    <name evidence="2" type="ORF">D6858_15535</name>
</gene>
<keyword evidence="3" id="KW-1185">Reference proteome</keyword>
<comment type="caution">
    <text evidence="2">The sequence shown here is derived from an EMBL/GenBank/DDBJ whole genome shotgun (WGS) entry which is preliminary data.</text>
</comment>
<dbReference type="AlphaFoldDB" id="A0A419QYD1"/>
<sequence>MQGLFRNSRTTFLVVIVVAIACAAIVGDGGPRENAAEYVKAADTARNLVVGSERRDAPPRAMTGESGLPIPADGRPIDNAAGMDPAPTMSTDGDTGLAPDLDSSNVDADGVPIPQYETRSAE</sequence>
<evidence type="ECO:0000313" key="2">
    <source>
        <dbReference type="EMBL" id="RJX65700.1"/>
    </source>
</evidence>
<evidence type="ECO:0000313" key="3">
    <source>
        <dbReference type="Proteomes" id="UP000284322"/>
    </source>
</evidence>
<organism evidence="2 3">
    <name type="scientific">Tsuneonella suprasediminis</name>
    <dbReference type="NCBI Taxonomy" id="2306996"/>
    <lineage>
        <taxon>Bacteria</taxon>
        <taxon>Pseudomonadati</taxon>
        <taxon>Pseudomonadota</taxon>
        <taxon>Alphaproteobacteria</taxon>
        <taxon>Sphingomonadales</taxon>
        <taxon>Erythrobacteraceae</taxon>
        <taxon>Tsuneonella</taxon>
    </lineage>
</organism>
<evidence type="ECO:0008006" key="4">
    <source>
        <dbReference type="Google" id="ProtNLM"/>
    </source>
</evidence>
<evidence type="ECO:0000256" key="1">
    <source>
        <dbReference type="SAM" id="MobiDB-lite"/>
    </source>
</evidence>
<reference evidence="2 3" key="1">
    <citation type="submission" date="2018-09" db="EMBL/GenBank/DDBJ databases">
        <title>Altererythrobacter sp.Ery1 and Ery12, the genome sequencing of novel strains in genus Alterythrobacter.</title>
        <authorList>
            <person name="Cheng H."/>
            <person name="Wu Y.-H."/>
            <person name="Fang C."/>
            <person name="Xu X.-W."/>
        </authorList>
    </citation>
    <scope>NUCLEOTIDE SEQUENCE [LARGE SCALE GENOMIC DNA]</scope>
    <source>
        <strain evidence="2 3">Ery12</strain>
    </source>
</reference>
<dbReference type="PROSITE" id="PS51257">
    <property type="entry name" value="PROKAR_LIPOPROTEIN"/>
    <property type="match status" value="1"/>
</dbReference>
<proteinExistence type="predicted"/>
<protein>
    <recommendedName>
        <fullName evidence="4">Lipoprotein</fullName>
    </recommendedName>
</protein>
<dbReference type="Proteomes" id="UP000284322">
    <property type="component" value="Unassembled WGS sequence"/>
</dbReference>
<accession>A0A419QYD1</accession>
<name>A0A419QYD1_9SPHN</name>
<dbReference type="EMBL" id="RAHJ01000022">
    <property type="protein sequence ID" value="RJX65700.1"/>
    <property type="molecule type" value="Genomic_DNA"/>
</dbReference>
<feature type="region of interest" description="Disordered" evidence="1">
    <location>
        <begin position="50"/>
        <end position="122"/>
    </location>
</feature>